<organism evidence="1 2">
    <name type="scientific">Parashewanella curva</name>
    <dbReference type="NCBI Taxonomy" id="2338552"/>
    <lineage>
        <taxon>Bacteria</taxon>
        <taxon>Pseudomonadati</taxon>
        <taxon>Pseudomonadota</taxon>
        <taxon>Gammaproteobacteria</taxon>
        <taxon>Alteromonadales</taxon>
        <taxon>Shewanellaceae</taxon>
        <taxon>Parashewanella</taxon>
    </lineage>
</organism>
<proteinExistence type="predicted"/>
<dbReference type="OrthoDB" id="9894997at2"/>
<protein>
    <submittedName>
        <fullName evidence="1">Uncharacterized protein</fullName>
    </submittedName>
</protein>
<dbReference type="AlphaFoldDB" id="A0A3L8PTL8"/>
<gene>
    <name evidence="1" type="ORF">D5018_16345</name>
</gene>
<accession>A0A3L8PTL8</accession>
<sequence>MAAISVSTKPQQHLEDYQSLQTQMQSKPKYNDLSPMLKQTANMLLGAVPEENIDELLKQLNLLNTAERPEGENFTRIASAILQCVPLEHQDKLTQFAQTQKAKLNPLKETAIEGSNQIIGTQESSMTALEGLLGKLSVEMNKQKDEGKGLPADDPFVTTLLSGVAEIMQEAESEHQQVKQVIIEFPDAVKLFCDIVLHNQLPS</sequence>
<keyword evidence="2" id="KW-1185">Reference proteome</keyword>
<evidence type="ECO:0000313" key="2">
    <source>
        <dbReference type="Proteomes" id="UP000281474"/>
    </source>
</evidence>
<dbReference type="EMBL" id="QZEI01000062">
    <property type="protein sequence ID" value="RLV58636.1"/>
    <property type="molecule type" value="Genomic_DNA"/>
</dbReference>
<name>A0A3L8PTL8_9GAMM</name>
<dbReference type="Proteomes" id="UP000281474">
    <property type="component" value="Unassembled WGS sequence"/>
</dbReference>
<comment type="caution">
    <text evidence="1">The sequence shown here is derived from an EMBL/GenBank/DDBJ whole genome shotgun (WGS) entry which is preliminary data.</text>
</comment>
<evidence type="ECO:0000313" key="1">
    <source>
        <dbReference type="EMBL" id="RLV58636.1"/>
    </source>
</evidence>
<dbReference type="RefSeq" id="WP_121840065.1">
    <property type="nucleotide sequence ID" value="NZ_ML014811.1"/>
</dbReference>
<reference evidence="1 2" key="1">
    <citation type="submission" date="2018-09" db="EMBL/GenBank/DDBJ databases">
        <title>Phylogeny of the Shewanellaceae, and recommendation for two new genera, Pseudoshewanella and Parashewanella.</title>
        <authorList>
            <person name="Wang G."/>
        </authorList>
    </citation>
    <scope>NUCLEOTIDE SEQUENCE [LARGE SCALE GENOMIC DNA]</scope>
    <source>
        <strain evidence="1 2">C51</strain>
    </source>
</reference>